<gene>
    <name evidence="1" type="ORF">B0J11DRAFT_584564</name>
</gene>
<keyword evidence="2" id="KW-1185">Reference proteome</keyword>
<accession>A0A9P9D9W9</accession>
<dbReference type="Proteomes" id="UP000700596">
    <property type="component" value="Unassembled WGS sequence"/>
</dbReference>
<protein>
    <submittedName>
        <fullName evidence="1">Uncharacterized protein</fullName>
    </submittedName>
</protein>
<sequence length="185" mass="21523">MSWLDKKIKLLKSKKSTALLRSAVPSGHSQPPPLPALPRNGPIQVAAYSYQPVPASTNSVLQRREKRQKITAEELRELRELIRYRYALDVELWSKHRKVKPYSRYVAQDLMRKSDSALVKIRRMVEDWDKRSYFSSDDEYFKFQEIKARVEAEGKRNWMRQPPWMEADAAMRGGQGVDAHPHAAT</sequence>
<evidence type="ECO:0000313" key="1">
    <source>
        <dbReference type="EMBL" id="KAH7115269.1"/>
    </source>
</evidence>
<dbReference type="EMBL" id="JAGMWT010000016">
    <property type="protein sequence ID" value="KAH7115269.1"/>
    <property type="molecule type" value="Genomic_DNA"/>
</dbReference>
<comment type="caution">
    <text evidence="1">The sequence shown here is derived from an EMBL/GenBank/DDBJ whole genome shotgun (WGS) entry which is preliminary data.</text>
</comment>
<dbReference type="OrthoDB" id="4127862at2759"/>
<name>A0A9P9D9W9_9PLEO</name>
<reference evidence="1" key="1">
    <citation type="journal article" date="2021" name="Nat. Commun.">
        <title>Genetic determinants of endophytism in the Arabidopsis root mycobiome.</title>
        <authorList>
            <person name="Mesny F."/>
            <person name="Miyauchi S."/>
            <person name="Thiergart T."/>
            <person name="Pickel B."/>
            <person name="Atanasova L."/>
            <person name="Karlsson M."/>
            <person name="Huettel B."/>
            <person name="Barry K.W."/>
            <person name="Haridas S."/>
            <person name="Chen C."/>
            <person name="Bauer D."/>
            <person name="Andreopoulos W."/>
            <person name="Pangilinan J."/>
            <person name="LaButti K."/>
            <person name="Riley R."/>
            <person name="Lipzen A."/>
            <person name="Clum A."/>
            <person name="Drula E."/>
            <person name="Henrissat B."/>
            <person name="Kohler A."/>
            <person name="Grigoriev I.V."/>
            <person name="Martin F.M."/>
            <person name="Hacquard S."/>
        </authorList>
    </citation>
    <scope>NUCLEOTIDE SEQUENCE</scope>
    <source>
        <strain evidence="1">MPI-CAGE-CH-0243</strain>
    </source>
</reference>
<proteinExistence type="predicted"/>
<dbReference type="AlphaFoldDB" id="A0A9P9D9W9"/>
<evidence type="ECO:0000313" key="2">
    <source>
        <dbReference type="Proteomes" id="UP000700596"/>
    </source>
</evidence>
<organism evidence="1 2">
    <name type="scientific">Dendryphion nanum</name>
    <dbReference type="NCBI Taxonomy" id="256645"/>
    <lineage>
        <taxon>Eukaryota</taxon>
        <taxon>Fungi</taxon>
        <taxon>Dikarya</taxon>
        <taxon>Ascomycota</taxon>
        <taxon>Pezizomycotina</taxon>
        <taxon>Dothideomycetes</taxon>
        <taxon>Pleosporomycetidae</taxon>
        <taxon>Pleosporales</taxon>
        <taxon>Torulaceae</taxon>
        <taxon>Dendryphion</taxon>
    </lineage>
</organism>